<dbReference type="EMBL" id="QKKF02016051">
    <property type="protein sequence ID" value="RZF41930.1"/>
    <property type="molecule type" value="Genomic_DNA"/>
</dbReference>
<name>A0A482X8X0_LAOST</name>
<evidence type="ECO:0000313" key="2">
    <source>
        <dbReference type="EMBL" id="RZF41930.1"/>
    </source>
</evidence>
<dbReference type="OrthoDB" id="10263032at2759"/>
<dbReference type="SMR" id="A0A482X8X0"/>
<feature type="region of interest" description="Disordered" evidence="1">
    <location>
        <begin position="153"/>
        <end position="180"/>
    </location>
</feature>
<keyword evidence="3" id="KW-1185">Reference proteome</keyword>
<sequence length="180" mass="19975">MLQCVRRAWRLAPDHPEVHACAVRFAQAWQRWTSTQTLAPAVNTVISTQMEPILRGRTPLNINTQFLNANGDSLPAIFQAAKMMYHLDPSTQQTAIKLVTNLSPTIKDVTLQMCSKILKSFNAGDFGDCDEATEAFATECRKRYPHATEFQPATSDCKAAPPQPDASQHVLESQENCVSN</sequence>
<reference evidence="2 3" key="1">
    <citation type="journal article" date="2017" name="Gigascience">
        <title>Genome sequence of the small brown planthopper, Laodelphax striatellus.</title>
        <authorList>
            <person name="Zhu J."/>
            <person name="Jiang F."/>
            <person name="Wang X."/>
            <person name="Yang P."/>
            <person name="Bao Y."/>
            <person name="Zhao W."/>
            <person name="Wang W."/>
            <person name="Lu H."/>
            <person name="Wang Q."/>
            <person name="Cui N."/>
            <person name="Li J."/>
            <person name="Chen X."/>
            <person name="Luo L."/>
            <person name="Yu J."/>
            <person name="Kang L."/>
            <person name="Cui F."/>
        </authorList>
    </citation>
    <scope>NUCLEOTIDE SEQUENCE [LARGE SCALE GENOMIC DNA]</scope>
    <source>
        <strain evidence="2">Lst14</strain>
    </source>
</reference>
<evidence type="ECO:0000256" key="1">
    <source>
        <dbReference type="SAM" id="MobiDB-lite"/>
    </source>
</evidence>
<gene>
    <name evidence="2" type="ORF">LSTR_LSTR005698</name>
</gene>
<dbReference type="Proteomes" id="UP000291343">
    <property type="component" value="Unassembled WGS sequence"/>
</dbReference>
<dbReference type="STRING" id="195883.A0A482X8X0"/>
<dbReference type="AlphaFoldDB" id="A0A482X8X0"/>
<organism evidence="2 3">
    <name type="scientific">Laodelphax striatellus</name>
    <name type="common">Small brown planthopper</name>
    <name type="synonym">Delphax striatella</name>
    <dbReference type="NCBI Taxonomy" id="195883"/>
    <lineage>
        <taxon>Eukaryota</taxon>
        <taxon>Metazoa</taxon>
        <taxon>Ecdysozoa</taxon>
        <taxon>Arthropoda</taxon>
        <taxon>Hexapoda</taxon>
        <taxon>Insecta</taxon>
        <taxon>Pterygota</taxon>
        <taxon>Neoptera</taxon>
        <taxon>Paraneoptera</taxon>
        <taxon>Hemiptera</taxon>
        <taxon>Auchenorrhyncha</taxon>
        <taxon>Fulgoroidea</taxon>
        <taxon>Delphacidae</taxon>
        <taxon>Criomorphinae</taxon>
        <taxon>Laodelphax</taxon>
    </lineage>
</organism>
<proteinExistence type="predicted"/>
<dbReference type="InParanoid" id="A0A482X8X0"/>
<feature type="compositionally biased region" description="Polar residues" evidence="1">
    <location>
        <begin position="170"/>
        <end position="180"/>
    </location>
</feature>
<accession>A0A482X8X0</accession>
<evidence type="ECO:0000313" key="3">
    <source>
        <dbReference type="Proteomes" id="UP000291343"/>
    </source>
</evidence>
<protein>
    <submittedName>
        <fullName evidence="2">Uncharacterized protein</fullName>
    </submittedName>
</protein>
<comment type="caution">
    <text evidence="2">The sequence shown here is derived from an EMBL/GenBank/DDBJ whole genome shotgun (WGS) entry which is preliminary data.</text>
</comment>